<sequence>MSPESLPGTHGEHTSGGRPPGPRILVAGPSGSGKTTLAARIAERLDIPHTEIDALHHGPNWTPRPEFVADVHAFTAEDRWVTEWQYNQVRQHLLDRATLLVHLDLPRATVMQQVVRRTLRRRLRREQLWNGNVEPPLHTIFTDPEHIVRWSWAGIEKYRRKVAQVRADHPELPVVTLHSHREADEWLAGLS</sequence>
<evidence type="ECO:0000259" key="2">
    <source>
        <dbReference type="Pfam" id="PF00004"/>
    </source>
</evidence>
<dbReference type="GO" id="GO:0016301">
    <property type="term" value="F:kinase activity"/>
    <property type="evidence" value="ECO:0007669"/>
    <property type="project" value="UniProtKB-KW"/>
</dbReference>
<dbReference type="InterPro" id="IPR052922">
    <property type="entry name" value="Cytidylate_Kinase-2"/>
</dbReference>
<accession>C7NG26</accession>
<dbReference type="SUPFAM" id="SSF52540">
    <property type="entry name" value="P-loop containing nucleoside triphosphate hydrolases"/>
    <property type="match status" value="1"/>
</dbReference>
<name>C7NG26_KYTSD</name>
<proteinExistence type="predicted"/>
<dbReference type="EMBL" id="CP001686">
    <property type="protein sequence ID" value="ACV06026.1"/>
    <property type="molecule type" value="Genomic_DNA"/>
</dbReference>
<protein>
    <submittedName>
        <fullName evidence="3">Adenylate kinase-like kinase</fullName>
    </submittedName>
</protein>
<dbReference type="Pfam" id="PF00004">
    <property type="entry name" value="AAA"/>
    <property type="match status" value="1"/>
</dbReference>
<dbReference type="eggNOG" id="COG0563">
    <property type="taxonomic scope" value="Bacteria"/>
</dbReference>
<evidence type="ECO:0000313" key="3">
    <source>
        <dbReference type="EMBL" id="ACV06026.1"/>
    </source>
</evidence>
<keyword evidence="4" id="KW-1185">Reference proteome</keyword>
<evidence type="ECO:0000256" key="1">
    <source>
        <dbReference type="SAM" id="MobiDB-lite"/>
    </source>
</evidence>
<dbReference type="PANTHER" id="PTHR37816">
    <property type="entry name" value="YALI0E33011P"/>
    <property type="match status" value="1"/>
</dbReference>
<gene>
    <name evidence="3" type="ordered locus">Ksed_09800</name>
</gene>
<dbReference type="GO" id="GO:0005524">
    <property type="term" value="F:ATP binding"/>
    <property type="evidence" value="ECO:0007669"/>
    <property type="project" value="InterPro"/>
</dbReference>
<dbReference type="Gene3D" id="3.40.50.300">
    <property type="entry name" value="P-loop containing nucleotide triphosphate hydrolases"/>
    <property type="match status" value="1"/>
</dbReference>
<dbReference type="STRING" id="478801.Ksed_09800"/>
<dbReference type="InterPro" id="IPR027417">
    <property type="entry name" value="P-loop_NTPase"/>
</dbReference>
<feature type="domain" description="ATPase AAA-type core" evidence="2">
    <location>
        <begin position="24"/>
        <end position="56"/>
    </location>
</feature>
<dbReference type="HOGENOM" id="CLU_092618_1_0_11"/>
<dbReference type="KEGG" id="kse:Ksed_09800"/>
<dbReference type="RefSeq" id="WP_015778971.1">
    <property type="nucleotide sequence ID" value="NC_013169.1"/>
</dbReference>
<dbReference type="GO" id="GO:0016887">
    <property type="term" value="F:ATP hydrolysis activity"/>
    <property type="evidence" value="ECO:0007669"/>
    <property type="project" value="InterPro"/>
</dbReference>
<dbReference type="Proteomes" id="UP000006666">
    <property type="component" value="Chromosome"/>
</dbReference>
<dbReference type="InterPro" id="IPR003959">
    <property type="entry name" value="ATPase_AAA_core"/>
</dbReference>
<dbReference type="PANTHER" id="PTHR37816:SF1">
    <property type="entry name" value="TOXIN"/>
    <property type="match status" value="1"/>
</dbReference>
<evidence type="ECO:0000313" key="4">
    <source>
        <dbReference type="Proteomes" id="UP000006666"/>
    </source>
</evidence>
<feature type="region of interest" description="Disordered" evidence="1">
    <location>
        <begin position="1"/>
        <end position="33"/>
    </location>
</feature>
<organism evidence="3 4">
    <name type="scientific">Kytococcus sedentarius (strain ATCC 14392 / DSM 20547 / JCM 11482 / CCUG 33030 / NBRC 15357 / NCTC 11040 / CCM 314 / 541)</name>
    <name type="common">Micrococcus sedentarius</name>
    <dbReference type="NCBI Taxonomy" id="478801"/>
    <lineage>
        <taxon>Bacteria</taxon>
        <taxon>Bacillati</taxon>
        <taxon>Actinomycetota</taxon>
        <taxon>Actinomycetes</taxon>
        <taxon>Micrococcales</taxon>
        <taxon>Kytococcaceae</taxon>
        <taxon>Kytococcus</taxon>
    </lineage>
</organism>
<reference evidence="3 4" key="1">
    <citation type="journal article" date="2009" name="Stand. Genomic Sci.">
        <title>Complete genome sequence of Kytococcus sedentarius type strain (541).</title>
        <authorList>
            <person name="Sims D."/>
            <person name="Brettin T."/>
            <person name="Detter J.C."/>
            <person name="Han C."/>
            <person name="Lapidus A."/>
            <person name="Copeland A."/>
            <person name="Glavina Del Rio T."/>
            <person name="Nolan M."/>
            <person name="Chen F."/>
            <person name="Lucas S."/>
            <person name="Tice H."/>
            <person name="Cheng J.F."/>
            <person name="Bruce D."/>
            <person name="Goodwin L."/>
            <person name="Pitluck S."/>
            <person name="Ovchinnikova G."/>
            <person name="Pati A."/>
            <person name="Ivanova N."/>
            <person name="Mavrommatis K."/>
            <person name="Chen A."/>
            <person name="Palaniappan K."/>
            <person name="D'haeseleer P."/>
            <person name="Chain P."/>
            <person name="Bristow J."/>
            <person name="Eisen J.A."/>
            <person name="Markowitz V."/>
            <person name="Hugenholtz P."/>
            <person name="Schneider S."/>
            <person name="Goker M."/>
            <person name="Pukall R."/>
            <person name="Kyrpides N.C."/>
            <person name="Klenk H.P."/>
        </authorList>
    </citation>
    <scope>NUCLEOTIDE SEQUENCE [LARGE SCALE GENOMIC DNA]</scope>
    <source>
        <strain evidence="4">ATCC 14392 / DSM 20547 / JCM 11482 / CCUG 33030 / NBRC 15357 / NCTC 11040 / CCM 314 / 541</strain>
    </source>
</reference>
<dbReference type="AlphaFoldDB" id="C7NG26"/>